<protein>
    <submittedName>
        <fullName evidence="1">Uncharacterized protein</fullName>
    </submittedName>
</protein>
<dbReference type="AlphaFoldDB" id="A0A0A9A9L8"/>
<name>A0A0A9A9L8_ARUDO</name>
<dbReference type="EMBL" id="GBRH01252220">
    <property type="protein sequence ID" value="JAD45675.1"/>
    <property type="molecule type" value="Transcribed_RNA"/>
</dbReference>
<sequence>MCHIVSNPKVLRRDFQHFQVHHVRWSLITIRDKITTW</sequence>
<reference evidence="1" key="2">
    <citation type="journal article" date="2015" name="Data Brief">
        <title>Shoot transcriptome of the giant reed, Arundo donax.</title>
        <authorList>
            <person name="Barrero R.A."/>
            <person name="Guerrero F.D."/>
            <person name="Moolhuijzen P."/>
            <person name="Goolsby J.A."/>
            <person name="Tidwell J."/>
            <person name="Bellgard S.E."/>
            <person name="Bellgard M.I."/>
        </authorList>
    </citation>
    <scope>NUCLEOTIDE SEQUENCE</scope>
    <source>
        <tissue evidence="1">Shoot tissue taken approximately 20 cm above the soil surface</tissue>
    </source>
</reference>
<organism evidence="1">
    <name type="scientific">Arundo donax</name>
    <name type="common">Giant reed</name>
    <name type="synonym">Donax arundinaceus</name>
    <dbReference type="NCBI Taxonomy" id="35708"/>
    <lineage>
        <taxon>Eukaryota</taxon>
        <taxon>Viridiplantae</taxon>
        <taxon>Streptophyta</taxon>
        <taxon>Embryophyta</taxon>
        <taxon>Tracheophyta</taxon>
        <taxon>Spermatophyta</taxon>
        <taxon>Magnoliopsida</taxon>
        <taxon>Liliopsida</taxon>
        <taxon>Poales</taxon>
        <taxon>Poaceae</taxon>
        <taxon>PACMAD clade</taxon>
        <taxon>Arundinoideae</taxon>
        <taxon>Arundineae</taxon>
        <taxon>Arundo</taxon>
    </lineage>
</organism>
<reference evidence="1" key="1">
    <citation type="submission" date="2014-09" db="EMBL/GenBank/DDBJ databases">
        <authorList>
            <person name="Magalhaes I.L.F."/>
            <person name="Oliveira U."/>
            <person name="Santos F.R."/>
            <person name="Vidigal T.H.D.A."/>
            <person name="Brescovit A.D."/>
            <person name="Santos A.J."/>
        </authorList>
    </citation>
    <scope>NUCLEOTIDE SEQUENCE</scope>
    <source>
        <tissue evidence="1">Shoot tissue taken approximately 20 cm above the soil surface</tissue>
    </source>
</reference>
<proteinExistence type="predicted"/>
<accession>A0A0A9A9L8</accession>
<evidence type="ECO:0000313" key="1">
    <source>
        <dbReference type="EMBL" id="JAD45675.1"/>
    </source>
</evidence>